<proteinExistence type="predicted"/>
<dbReference type="AlphaFoldDB" id="A0A1R3IX66"/>
<organism evidence="1 2">
    <name type="scientific">Corchorus olitorius</name>
    <dbReference type="NCBI Taxonomy" id="93759"/>
    <lineage>
        <taxon>Eukaryota</taxon>
        <taxon>Viridiplantae</taxon>
        <taxon>Streptophyta</taxon>
        <taxon>Embryophyta</taxon>
        <taxon>Tracheophyta</taxon>
        <taxon>Spermatophyta</taxon>
        <taxon>Magnoliopsida</taxon>
        <taxon>eudicotyledons</taxon>
        <taxon>Gunneridae</taxon>
        <taxon>Pentapetalae</taxon>
        <taxon>rosids</taxon>
        <taxon>malvids</taxon>
        <taxon>Malvales</taxon>
        <taxon>Malvaceae</taxon>
        <taxon>Grewioideae</taxon>
        <taxon>Apeibeae</taxon>
        <taxon>Corchorus</taxon>
    </lineage>
</organism>
<dbReference type="EMBL" id="AWUE01017387">
    <property type="protein sequence ID" value="OMO87161.1"/>
    <property type="molecule type" value="Genomic_DNA"/>
</dbReference>
<accession>A0A1R3IX66</accession>
<comment type="caution">
    <text evidence="1">The sequence shown here is derived from an EMBL/GenBank/DDBJ whole genome shotgun (WGS) entry which is preliminary data.</text>
</comment>
<evidence type="ECO:0000313" key="2">
    <source>
        <dbReference type="Proteomes" id="UP000187203"/>
    </source>
</evidence>
<gene>
    <name evidence="1" type="ORF">COLO4_20766</name>
</gene>
<protein>
    <submittedName>
        <fullName evidence="1">NADPH oxidoreductase</fullName>
    </submittedName>
</protein>
<keyword evidence="2" id="KW-1185">Reference proteome</keyword>
<dbReference type="Proteomes" id="UP000187203">
    <property type="component" value="Unassembled WGS sequence"/>
</dbReference>
<name>A0A1R3IX66_9ROSI</name>
<reference evidence="2" key="1">
    <citation type="submission" date="2013-09" db="EMBL/GenBank/DDBJ databases">
        <title>Corchorus olitorius genome sequencing.</title>
        <authorList>
            <person name="Alam M."/>
            <person name="Haque M.S."/>
            <person name="Islam M.S."/>
            <person name="Emdad E.M."/>
            <person name="Islam M.M."/>
            <person name="Ahmed B."/>
            <person name="Halim A."/>
            <person name="Hossen Q.M.M."/>
            <person name="Hossain M.Z."/>
            <person name="Ahmed R."/>
            <person name="Khan M.M."/>
            <person name="Islam R."/>
            <person name="Rashid M.M."/>
            <person name="Khan S.A."/>
            <person name="Rahman M.S."/>
            <person name="Alam M."/>
            <person name="Yahiya A.S."/>
            <person name="Khan M.S."/>
            <person name="Azam M.S."/>
            <person name="Haque T."/>
            <person name="Lashkar M.Z.H."/>
            <person name="Akhand A.I."/>
            <person name="Morshed G."/>
            <person name="Roy S."/>
            <person name="Uddin K.S."/>
            <person name="Rabeya T."/>
            <person name="Hossain A.S."/>
            <person name="Chowdhury A."/>
            <person name="Snigdha A.R."/>
            <person name="Mortoza M.S."/>
            <person name="Matin S.A."/>
            <person name="Hoque S.M.E."/>
            <person name="Islam M.K."/>
            <person name="Roy D.K."/>
            <person name="Haider R."/>
            <person name="Moosa M.M."/>
            <person name="Elias S.M."/>
            <person name="Hasan A.M."/>
            <person name="Jahan S."/>
            <person name="Shafiuddin M."/>
            <person name="Mahmood N."/>
            <person name="Shommy N.S."/>
        </authorList>
    </citation>
    <scope>NUCLEOTIDE SEQUENCE [LARGE SCALE GENOMIC DNA]</scope>
    <source>
        <strain evidence="2">cv. O-4</strain>
    </source>
</reference>
<evidence type="ECO:0000313" key="1">
    <source>
        <dbReference type="EMBL" id="OMO87161.1"/>
    </source>
</evidence>
<sequence length="200" mass="23668">MSCAGNHSFPQQCCHHQLSHPSSPSTTETTWVCVRVKEKSQEWRVVCDFSVFQCIESVKFEKGVREGERSFVGKISVKRKSSGEWEEGERSDELCEDFFVLACGEKKNQRETLESREYVKMNVLVSLVREGEGRDGKKERSEISCLWFLERRGKVMEGEEREKYDLIHLWWREECLERKDRDNSKERFSRNWCEFSVFSV</sequence>